<keyword evidence="2" id="KW-0812">Transmembrane</keyword>
<keyword evidence="2" id="KW-1133">Transmembrane helix</keyword>
<dbReference type="OMA" id="IKPLDSC"/>
<feature type="region of interest" description="Disordered" evidence="1">
    <location>
        <begin position="1"/>
        <end position="20"/>
    </location>
</feature>
<gene>
    <name evidence="3" type="ORF">DARMORV10_C01P12460.1</name>
</gene>
<name>A0A816R5Z1_BRANA</name>
<dbReference type="Proteomes" id="UP001295469">
    <property type="component" value="Chromosome C01"/>
</dbReference>
<evidence type="ECO:0000256" key="2">
    <source>
        <dbReference type="SAM" id="Phobius"/>
    </source>
</evidence>
<reference evidence="3" key="1">
    <citation type="submission" date="2021-01" db="EMBL/GenBank/DDBJ databases">
        <authorList>
            <consortium name="Genoscope - CEA"/>
            <person name="William W."/>
        </authorList>
    </citation>
    <scope>NUCLEOTIDE SEQUENCE</scope>
</reference>
<evidence type="ECO:0000256" key="1">
    <source>
        <dbReference type="SAM" id="MobiDB-lite"/>
    </source>
</evidence>
<keyword evidence="2" id="KW-0472">Membrane</keyword>
<evidence type="ECO:0000313" key="3">
    <source>
        <dbReference type="EMBL" id="CAF2069639.1"/>
    </source>
</evidence>
<proteinExistence type="predicted"/>
<protein>
    <submittedName>
        <fullName evidence="3">(rape) hypothetical protein</fullName>
    </submittedName>
</protein>
<dbReference type="EMBL" id="HG994365">
    <property type="protein sequence ID" value="CAF2069639.1"/>
    <property type="molecule type" value="Genomic_DNA"/>
</dbReference>
<feature type="transmembrane region" description="Helical" evidence="2">
    <location>
        <begin position="76"/>
        <end position="106"/>
    </location>
</feature>
<feature type="transmembrane region" description="Helical" evidence="2">
    <location>
        <begin position="154"/>
        <end position="174"/>
    </location>
</feature>
<sequence>MAALDQKPQNDNKENVSPSMMIKPLDSCTSLDKDITQIRTRRKRSRRQPLKDITNLFVSSPPLSSSFMVRHLADSIIAVFLSIFCSLPVWFVSSFSCVSTCFRLFLSWLRFVKLDPYHMIQLQADFFYLYPVLEGEADEGFESLCLSAGPPLSYVVRSVVAAYPSVVGIVVFVVKLSLVSRLVGSAI</sequence>
<accession>A0A816R5Z1</accession>
<dbReference type="Gramene" id="CDX99461">
    <property type="protein sequence ID" value="CDX99461"/>
    <property type="gene ID" value="GSBRNA2T00107804001"/>
</dbReference>
<organism evidence="3">
    <name type="scientific">Brassica napus</name>
    <name type="common">Rape</name>
    <dbReference type="NCBI Taxonomy" id="3708"/>
    <lineage>
        <taxon>Eukaryota</taxon>
        <taxon>Viridiplantae</taxon>
        <taxon>Streptophyta</taxon>
        <taxon>Embryophyta</taxon>
        <taxon>Tracheophyta</taxon>
        <taxon>Spermatophyta</taxon>
        <taxon>Magnoliopsida</taxon>
        <taxon>eudicotyledons</taxon>
        <taxon>Gunneridae</taxon>
        <taxon>Pentapetalae</taxon>
        <taxon>rosids</taxon>
        <taxon>malvids</taxon>
        <taxon>Brassicales</taxon>
        <taxon>Brassicaceae</taxon>
        <taxon>Brassiceae</taxon>
        <taxon>Brassica</taxon>
    </lineage>
</organism>
<dbReference type="AlphaFoldDB" id="A0A816R5Z1"/>